<dbReference type="PANTHER" id="PTHR43135:SF3">
    <property type="entry name" value="ALPHA-D-RIBOSE 1-METHYLPHOSPHONATE 5-TRIPHOSPHATE DIPHOSPHATASE"/>
    <property type="match status" value="1"/>
</dbReference>
<feature type="chain" id="PRO_5006836388" description="Amidohydrolase-related domain-containing protein" evidence="1">
    <location>
        <begin position="23"/>
        <end position="399"/>
    </location>
</feature>
<dbReference type="EMBL" id="CP013650">
    <property type="protein sequence ID" value="ALS97113.1"/>
    <property type="molecule type" value="Genomic_DNA"/>
</dbReference>
<organism evidence="3 4">
    <name type="scientific">Lacimicrobium alkaliphilum</name>
    <dbReference type="NCBI Taxonomy" id="1526571"/>
    <lineage>
        <taxon>Bacteria</taxon>
        <taxon>Pseudomonadati</taxon>
        <taxon>Pseudomonadota</taxon>
        <taxon>Gammaproteobacteria</taxon>
        <taxon>Alteromonadales</taxon>
        <taxon>Alteromonadaceae</taxon>
        <taxon>Lacimicrobium</taxon>
    </lineage>
</organism>
<dbReference type="AlphaFoldDB" id="A0A0U3B0S0"/>
<dbReference type="SUPFAM" id="SSF51338">
    <property type="entry name" value="Composite domain of metallo-dependent hydrolases"/>
    <property type="match status" value="1"/>
</dbReference>
<dbReference type="RefSeq" id="WP_062475559.1">
    <property type="nucleotide sequence ID" value="NZ_CP013650.1"/>
</dbReference>
<dbReference type="Gene3D" id="3.20.20.140">
    <property type="entry name" value="Metal-dependent hydrolases"/>
    <property type="match status" value="1"/>
</dbReference>
<dbReference type="GO" id="GO:0016810">
    <property type="term" value="F:hydrolase activity, acting on carbon-nitrogen (but not peptide) bonds"/>
    <property type="evidence" value="ECO:0007669"/>
    <property type="project" value="InterPro"/>
</dbReference>
<evidence type="ECO:0000313" key="4">
    <source>
        <dbReference type="Proteomes" id="UP000068447"/>
    </source>
</evidence>
<evidence type="ECO:0000313" key="3">
    <source>
        <dbReference type="EMBL" id="ALS97113.1"/>
    </source>
</evidence>
<feature type="signal peptide" evidence="1">
    <location>
        <begin position="1"/>
        <end position="22"/>
    </location>
</feature>
<protein>
    <recommendedName>
        <fullName evidence="2">Amidohydrolase-related domain-containing protein</fullName>
    </recommendedName>
</protein>
<name>A0A0U3B0S0_9ALTE</name>
<dbReference type="InterPro" id="IPR032466">
    <property type="entry name" value="Metal_Hydrolase"/>
</dbReference>
<gene>
    <name evidence="3" type="ORF">AT746_01670</name>
</gene>
<accession>A0A0U3B0S0</accession>
<evidence type="ECO:0000259" key="2">
    <source>
        <dbReference type="Pfam" id="PF01979"/>
    </source>
</evidence>
<feature type="domain" description="Amidohydrolase-related" evidence="2">
    <location>
        <begin position="329"/>
        <end position="397"/>
    </location>
</feature>
<reference evidence="3 4" key="1">
    <citation type="submission" date="2015-12" db="EMBL/GenBank/DDBJ databases">
        <title>Complete genome of Lacimicrobium alkaliphilum KCTC 32984.</title>
        <authorList>
            <person name="Kim S.-G."/>
            <person name="Lee Y.-J."/>
        </authorList>
    </citation>
    <scope>NUCLEOTIDE SEQUENCE [LARGE SCALE GENOMIC DNA]</scope>
    <source>
        <strain evidence="3 4">YelD216</strain>
    </source>
</reference>
<dbReference type="PANTHER" id="PTHR43135">
    <property type="entry name" value="ALPHA-D-RIBOSE 1-METHYLPHOSPHONATE 5-TRIPHOSPHATE DIPHOSPHATASE"/>
    <property type="match status" value="1"/>
</dbReference>
<dbReference type="OrthoDB" id="9802793at2"/>
<dbReference type="SUPFAM" id="SSF51556">
    <property type="entry name" value="Metallo-dependent hydrolases"/>
    <property type="match status" value="1"/>
</dbReference>
<evidence type="ECO:0000256" key="1">
    <source>
        <dbReference type="SAM" id="SignalP"/>
    </source>
</evidence>
<sequence>MKISSKRLLCLLAASLLIPVQAATLIKAEKIYTSSEQGVLSNAQILVEQGKIKTISNNDIRVPENTEVLTAKVVLPGLIDSHTLVGINGAYNVSADQDAFEQSDALGAEYRVLDSFNPAEKLIEHVRKFGTTTIHVTPQPFAPIGGATALFKTSGKVADQMLLKNNVAMLFNLGEAPKSAFGKSGGPGTRMATAARIRGELYKAREWMEQDEDKRKPDLAMQALAKVLSGETQAIFTAHREDDIGTALRIVKEFGLAPLINYGTEAYLIRDELKQAGAKVIMAPAMQRPAGMEKWNTTLEAAAILDKAGIPFVFAGGYEGYVPKARVLLWETAVAIANGLDKQKAIEAATIVPARLWGIDKQVGSIETGKDADLVLFDGDPFEYTTHVKAVLINGEKVD</sequence>
<dbReference type="Pfam" id="PF01979">
    <property type="entry name" value="Amidohydro_1"/>
    <property type="match status" value="1"/>
</dbReference>
<dbReference type="InterPro" id="IPR051781">
    <property type="entry name" value="Metallo-dep_Hydrolase"/>
</dbReference>
<dbReference type="Proteomes" id="UP000068447">
    <property type="component" value="Chromosome"/>
</dbReference>
<dbReference type="InterPro" id="IPR006680">
    <property type="entry name" value="Amidohydro-rel"/>
</dbReference>
<keyword evidence="1" id="KW-0732">Signal</keyword>
<dbReference type="InterPro" id="IPR011059">
    <property type="entry name" value="Metal-dep_hydrolase_composite"/>
</dbReference>
<keyword evidence="4" id="KW-1185">Reference proteome</keyword>
<dbReference type="STRING" id="1526571.AT746_01670"/>
<proteinExistence type="predicted"/>
<dbReference type="KEGG" id="lal:AT746_01670"/>